<dbReference type="RefSeq" id="WP_109673082.1">
    <property type="nucleotide sequence ID" value="NZ_QGDT01000001.1"/>
</dbReference>
<keyword evidence="2 5" id="KW-0479">Metal-binding</keyword>
<evidence type="ECO:0000256" key="2">
    <source>
        <dbReference type="ARBA" id="ARBA00022723"/>
    </source>
</evidence>
<dbReference type="SUPFAM" id="SSF46626">
    <property type="entry name" value="Cytochrome c"/>
    <property type="match status" value="1"/>
</dbReference>
<name>A0A316ATI3_9BACT</name>
<dbReference type="InterPro" id="IPR009056">
    <property type="entry name" value="Cyt_c-like_dom"/>
</dbReference>
<evidence type="ECO:0000256" key="5">
    <source>
        <dbReference type="PROSITE-ProRule" id="PRU00433"/>
    </source>
</evidence>
<dbReference type="Pfam" id="PF13517">
    <property type="entry name" value="FG-GAP_3"/>
    <property type="match status" value="1"/>
</dbReference>
<keyword evidence="8" id="KW-1185">Reference proteome</keyword>
<dbReference type="EMBL" id="QGDT01000001">
    <property type="protein sequence ID" value="PWJ60676.1"/>
    <property type="molecule type" value="Genomic_DNA"/>
</dbReference>
<sequence length="520" mass="57856">MRFLFLFPLLLFLACSKPQRQEQAPPVEPLATDLDGKALAAVHCSRCHALVAPDLLPKASWKEDVLPAMGHRLGIYEGAHQPDALFDQGVSGQVVREAHVFPEQPMLARQDWLKLVAYYIDNAPDTIIAPQRESPITMGIAQFRYKEASLAHRPALTTLVKIRPGKGLVFSDSKRNIITFLSPSLQEEYSLPLPASTVGYEERQGQVYLTTTGRGVFPTDASNGGFYQFAQDPMGRMVRSGRLLIDRLQRPVQLTIADLNQDGQEDILACEYGNQTGALVWYEQKVPGSYTKHILRDLPGAVSTVVEDMNHDGLPDVLVLMAQGDEGIFLFKNLGKGRFEEKRLLTFLPLNGSQYIELADFNDDGLNDILYVCGDNADKTPILKPYHGVYIFLNKGEDRFEQTFFYPLNGAYKAVARDFDLDGDLDIAAIAFFPDYVRQPEESFVYLENKGRMRFSGSSLPEATRGRWIVMDAGDIDGDGDVDLALGSFVYFQAQGDTTGLGEKWLKTGPSVVVLENKAK</sequence>
<dbReference type="PROSITE" id="PS51257">
    <property type="entry name" value="PROKAR_LIPOPROTEIN"/>
    <property type="match status" value="1"/>
</dbReference>
<dbReference type="PANTHER" id="PTHR44103:SF1">
    <property type="entry name" value="PROPROTEIN CONVERTASE P"/>
    <property type="match status" value="1"/>
</dbReference>
<evidence type="ECO:0000256" key="1">
    <source>
        <dbReference type="ARBA" id="ARBA00022617"/>
    </source>
</evidence>
<dbReference type="InterPro" id="IPR013517">
    <property type="entry name" value="FG-GAP"/>
</dbReference>
<dbReference type="PANTHER" id="PTHR44103">
    <property type="entry name" value="PROPROTEIN CONVERTASE P"/>
    <property type="match status" value="1"/>
</dbReference>
<evidence type="ECO:0000259" key="6">
    <source>
        <dbReference type="PROSITE" id="PS51007"/>
    </source>
</evidence>
<comment type="caution">
    <text evidence="7">The sequence shown here is derived from an EMBL/GenBank/DDBJ whole genome shotgun (WGS) entry which is preliminary data.</text>
</comment>
<accession>A0A316ATI3</accession>
<dbReference type="GO" id="GO:0009055">
    <property type="term" value="F:electron transfer activity"/>
    <property type="evidence" value="ECO:0007669"/>
    <property type="project" value="InterPro"/>
</dbReference>
<dbReference type="OrthoDB" id="1391917at2"/>
<organism evidence="7 8">
    <name type="scientific">Dyadobacter jejuensis</name>
    <dbReference type="NCBI Taxonomy" id="1082580"/>
    <lineage>
        <taxon>Bacteria</taxon>
        <taxon>Pseudomonadati</taxon>
        <taxon>Bacteroidota</taxon>
        <taxon>Cytophagia</taxon>
        <taxon>Cytophagales</taxon>
        <taxon>Spirosomataceae</taxon>
        <taxon>Dyadobacter</taxon>
    </lineage>
</organism>
<protein>
    <submittedName>
        <fullName evidence="7">VCBS repeat protein</fullName>
    </submittedName>
</protein>
<dbReference type="InterPro" id="IPR028994">
    <property type="entry name" value="Integrin_alpha_N"/>
</dbReference>
<dbReference type="Gene3D" id="2.130.10.130">
    <property type="entry name" value="Integrin alpha, N-terminal"/>
    <property type="match status" value="1"/>
</dbReference>
<feature type="domain" description="Cytochrome c" evidence="6">
    <location>
        <begin position="31"/>
        <end position="123"/>
    </location>
</feature>
<evidence type="ECO:0000256" key="4">
    <source>
        <dbReference type="ARBA" id="ARBA00023004"/>
    </source>
</evidence>
<dbReference type="GO" id="GO:0046872">
    <property type="term" value="F:metal ion binding"/>
    <property type="evidence" value="ECO:0007669"/>
    <property type="project" value="UniProtKB-KW"/>
</dbReference>
<reference evidence="7 8" key="1">
    <citation type="submission" date="2018-03" db="EMBL/GenBank/DDBJ databases">
        <title>Genomic Encyclopedia of Archaeal and Bacterial Type Strains, Phase II (KMG-II): from individual species to whole genera.</title>
        <authorList>
            <person name="Goeker M."/>
        </authorList>
    </citation>
    <scope>NUCLEOTIDE SEQUENCE [LARGE SCALE GENOMIC DNA]</scope>
    <source>
        <strain evidence="7 8">DSM 100346</strain>
    </source>
</reference>
<gene>
    <name evidence="7" type="ORF">CLV98_101861</name>
</gene>
<keyword evidence="4 5" id="KW-0408">Iron</keyword>
<dbReference type="AlphaFoldDB" id="A0A316ATI3"/>
<keyword evidence="3" id="KW-0732">Signal</keyword>
<dbReference type="GO" id="GO:0020037">
    <property type="term" value="F:heme binding"/>
    <property type="evidence" value="ECO:0007669"/>
    <property type="project" value="InterPro"/>
</dbReference>
<dbReference type="PROSITE" id="PS51007">
    <property type="entry name" value="CYTC"/>
    <property type="match status" value="1"/>
</dbReference>
<dbReference type="Proteomes" id="UP000245880">
    <property type="component" value="Unassembled WGS sequence"/>
</dbReference>
<evidence type="ECO:0000313" key="8">
    <source>
        <dbReference type="Proteomes" id="UP000245880"/>
    </source>
</evidence>
<dbReference type="SUPFAM" id="SSF69318">
    <property type="entry name" value="Integrin alpha N-terminal domain"/>
    <property type="match status" value="1"/>
</dbReference>
<keyword evidence="1 5" id="KW-0349">Heme</keyword>
<dbReference type="InterPro" id="IPR036909">
    <property type="entry name" value="Cyt_c-like_dom_sf"/>
</dbReference>
<evidence type="ECO:0000256" key="3">
    <source>
        <dbReference type="ARBA" id="ARBA00022729"/>
    </source>
</evidence>
<proteinExistence type="predicted"/>
<evidence type="ECO:0000313" key="7">
    <source>
        <dbReference type="EMBL" id="PWJ60676.1"/>
    </source>
</evidence>